<dbReference type="OrthoDB" id="9777890at2"/>
<dbReference type="Gene3D" id="3.40.50.300">
    <property type="entry name" value="P-loop containing nucleotide triphosphate hydrolases"/>
    <property type="match status" value="1"/>
</dbReference>
<dbReference type="SUPFAM" id="SSF52540">
    <property type="entry name" value="P-loop containing nucleoside triphosphate hydrolases"/>
    <property type="match status" value="1"/>
</dbReference>
<dbReference type="InterPro" id="IPR027417">
    <property type="entry name" value="P-loop_NTPase"/>
</dbReference>
<proteinExistence type="predicted"/>
<keyword evidence="2" id="KW-1185">Reference proteome</keyword>
<accession>A0A3N4YSB2</accession>
<sequence>MGSMTFMSQATPPMLRMLNVLLLPGARTRQDPDAAFEKLLAEAQRGHRPLGAKDLAAVEPLRLLLRAHAANPHLSAFGWTTVQGGIRDRLRNRTIVRDIQAKHPEVKEQPITAPVFVIGLPRTGTTFTYNLIARSPGSRGPLLWEMLNLGLPVQDPAERRRIAERTTKRLSFMDRLSPDWSQVHPLIATSEEEDFFLRDHSEMHTTSSTVPEYRRYLEGADLTDDFVLLREALQVMSFGQEPRRWILKHPANLWRIPEILRAFPDARFVWTHRAPGKALASGCSMSEVLRNMHYKPGTVDLEAIGAEWLAMLSEGVDRALTQRDQLDDGVLVDVSYSDLVEEPAKVMRGVFDSLGMAWTETDDANLAAAQDRPHHKGHKYTLERYGLDEFQVAAAFAGYRLPSVLS</sequence>
<dbReference type="PANTHER" id="PTHR36451">
    <property type="entry name" value="PAPS-DEPENDENT SULFOTRANSFERASE STF3"/>
    <property type="match status" value="1"/>
</dbReference>
<dbReference type="GO" id="GO:0016740">
    <property type="term" value="F:transferase activity"/>
    <property type="evidence" value="ECO:0007669"/>
    <property type="project" value="UniProtKB-KW"/>
</dbReference>
<dbReference type="Proteomes" id="UP000280501">
    <property type="component" value="Unassembled WGS sequence"/>
</dbReference>
<dbReference type="AlphaFoldDB" id="A0A3N4YSB2"/>
<protein>
    <submittedName>
        <fullName evidence="1">Sulfotransferase family protein</fullName>
    </submittedName>
</protein>
<organism evidence="1 2">
    <name type="scientific">Myceligenerans xiligouense</name>
    <dbReference type="NCBI Taxonomy" id="253184"/>
    <lineage>
        <taxon>Bacteria</taxon>
        <taxon>Bacillati</taxon>
        <taxon>Actinomycetota</taxon>
        <taxon>Actinomycetes</taxon>
        <taxon>Micrococcales</taxon>
        <taxon>Promicromonosporaceae</taxon>
        <taxon>Myceligenerans</taxon>
    </lineage>
</organism>
<dbReference type="InterPro" id="IPR052736">
    <property type="entry name" value="Stf3_sulfotransferase"/>
</dbReference>
<name>A0A3N4YSB2_9MICO</name>
<evidence type="ECO:0000313" key="2">
    <source>
        <dbReference type="Proteomes" id="UP000280501"/>
    </source>
</evidence>
<dbReference type="EMBL" id="RKQZ01000001">
    <property type="protein sequence ID" value="RPF22396.1"/>
    <property type="molecule type" value="Genomic_DNA"/>
</dbReference>
<dbReference type="PANTHER" id="PTHR36451:SF1">
    <property type="entry name" value="OMEGA-HYDROXY-BETA-DIHYDROMENAQUINONE-9 SULFOTRANSFERASE STF3"/>
    <property type="match status" value="1"/>
</dbReference>
<evidence type="ECO:0000313" key="1">
    <source>
        <dbReference type="EMBL" id="RPF22396.1"/>
    </source>
</evidence>
<comment type="caution">
    <text evidence="1">The sequence shown here is derived from an EMBL/GenBank/DDBJ whole genome shotgun (WGS) entry which is preliminary data.</text>
</comment>
<dbReference type="Pfam" id="PF13469">
    <property type="entry name" value="Sulfotransfer_3"/>
    <property type="match status" value="1"/>
</dbReference>
<reference evidence="1 2" key="1">
    <citation type="submission" date="2018-11" db="EMBL/GenBank/DDBJ databases">
        <title>Sequencing the genomes of 1000 actinobacteria strains.</title>
        <authorList>
            <person name="Klenk H.-P."/>
        </authorList>
    </citation>
    <scope>NUCLEOTIDE SEQUENCE [LARGE SCALE GENOMIC DNA]</scope>
    <source>
        <strain evidence="1 2">DSM 15700</strain>
    </source>
</reference>
<gene>
    <name evidence="1" type="ORF">EDD34_3055</name>
</gene>
<keyword evidence="1" id="KW-0808">Transferase</keyword>